<proteinExistence type="predicted"/>
<feature type="non-terminal residue" evidence="1">
    <location>
        <position position="388"/>
    </location>
</feature>
<comment type="caution">
    <text evidence="1">The sequence shown here is derived from an EMBL/GenBank/DDBJ whole genome shotgun (WGS) entry which is preliminary data.</text>
</comment>
<accession>A0ACA9NC22</accession>
<dbReference type="Proteomes" id="UP000789920">
    <property type="component" value="Unassembled WGS sequence"/>
</dbReference>
<sequence length="388" mass="45138">MDKGSLIKDFSNLLESSQDFDIKIKVGEEPNSKEFKAHAIILSARSDYFKTALSSRWVKKENEVIIFNKPNISPTVFEILINYIYTGVFSDNNNVDLLDIFIAADEIQLNEIKQKVEKRLLETESAWKFPRDFITICKHNTFTDLYQTALELVCRNPKVIFDSNDFSKIEEDDLIKLLKSDRLRLEEIEIWEYLIKWGIENTESILDDDLTEWTQTDFIELEKVLHNCIPHIRFFQLSFDELRLITTKYKNILPDDLIEKSFQYLSDPKPKCNLPKRELAYSFDSNIIEAKDAALIASWIDKKQGMPYLSGVSSQKEAITWGTAKGPCFGFKDLWIEDNSYNSQSSVIGTSKKHSYEIGIIDNETFGIEEYEVFQIIHKKFSFNLAFN</sequence>
<keyword evidence="2" id="KW-1185">Reference proteome</keyword>
<organism evidence="1 2">
    <name type="scientific">Racocetra persica</name>
    <dbReference type="NCBI Taxonomy" id="160502"/>
    <lineage>
        <taxon>Eukaryota</taxon>
        <taxon>Fungi</taxon>
        <taxon>Fungi incertae sedis</taxon>
        <taxon>Mucoromycota</taxon>
        <taxon>Glomeromycotina</taxon>
        <taxon>Glomeromycetes</taxon>
        <taxon>Diversisporales</taxon>
        <taxon>Gigasporaceae</taxon>
        <taxon>Racocetra</taxon>
    </lineage>
</organism>
<evidence type="ECO:0000313" key="1">
    <source>
        <dbReference type="EMBL" id="CAG8632655.1"/>
    </source>
</evidence>
<dbReference type="EMBL" id="CAJVQC010011911">
    <property type="protein sequence ID" value="CAG8632655.1"/>
    <property type="molecule type" value="Genomic_DNA"/>
</dbReference>
<evidence type="ECO:0000313" key="2">
    <source>
        <dbReference type="Proteomes" id="UP000789920"/>
    </source>
</evidence>
<reference evidence="1" key="1">
    <citation type="submission" date="2021-06" db="EMBL/GenBank/DDBJ databases">
        <authorList>
            <person name="Kallberg Y."/>
            <person name="Tangrot J."/>
            <person name="Rosling A."/>
        </authorList>
    </citation>
    <scope>NUCLEOTIDE SEQUENCE</scope>
    <source>
        <strain evidence="1">MA461A</strain>
    </source>
</reference>
<protein>
    <submittedName>
        <fullName evidence="1">19657_t:CDS:1</fullName>
    </submittedName>
</protein>
<gene>
    <name evidence="1" type="ORF">RPERSI_LOCUS7178</name>
</gene>
<name>A0ACA9NC22_9GLOM</name>